<reference evidence="2 3" key="1">
    <citation type="submission" date="2015-06" db="EMBL/GenBank/DDBJ databases">
        <title>Survival trade-offs in plant roots during colonization by closely related pathogenic and mutualistic fungi.</title>
        <authorList>
            <person name="Hacquard S."/>
            <person name="Kracher B."/>
            <person name="Hiruma K."/>
            <person name="Weinman A."/>
            <person name="Muench P."/>
            <person name="Garrido Oter R."/>
            <person name="Ver Loren van Themaat E."/>
            <person name="Dallerey J.-F."/>
            <person name="Damm U."/>
            <person name="Henrissat B."/>
            <person name="Lespinet O."/>
            <person name="Thon M."/>
            <person name="Kemen E."/>
            <person name="McHardy A.C."/>
            <person name="Schulze-Lefert P."/>
            <person name="O'Connell R.J."/>
        </authorList>
    </citation>
    <scope>NUCLEOTIDE SEQUENCE [LARGE SCALE GENOMIC DNA]</scope>
    <source>
        <strain evidence="2 3">MAFF 238704</strain>
    </source>
</reference>
<feature type="region of interest" description="Disordered" evidence="1">
    <location>
        <begin position="1"/>
        <end position="22"/>
    </location>
</feature>
<evidence type="ECO:0000313" key="2">
    <source>
        <dbReference type="EMBL" id="KZL64328.1"/>
    </source>
</evidence>
<organism evidence="2 3">
    <name type="scientific">Colletotrichum incanum</name>
    <name type="common">Soybean anthracnose fungus</name>
    <dbReference type="NCBI Taxonomy" id="1573173"/>
    <lineage>
        <taxon>Eukaryota</taxon>
        <taxon>Fungi</taxon>
        <taxon>Dikarya</taxon>
        <taxon>Ascomycota</taxon>
        <taxon>Pezizomycotina</taxon>
        <taxon>Sordariomycetes</taxon>
        <taxon>Hypocreomycetidae</taxon>
        <taxon>Glomerellales</taxon>
        <taxon>Glomerellaceae</taxon>
        <taxon>Colletotrichum</taxon>
        <taxon>Colletotrichum spaethianum species complex</taxon>
    </lineage>
</organism>
<name>A0A166M611_COLIC</name>
<comment type="caution">
    <text evidence="2">The sequence shown here is derived from an EMBL/GenBank/DDBJ whole genome shotgun (WGS) entry which is preliminary data.</text>
</comment>
<accession>A0A166M611</accession>
<gene>
    <name evidence="2" type="ORF">CI238_03807</name>
</gene>
<feature type="region of interest" description="Disordered" evidence="1">
    <location>
        <begin position="145"/>
        <end position="206"/>
    </location>
</feature>
<proteinExistence type="predicted"/>
<sequence length="281" mass="30611">MAGGESGPHLSPLTRPFGVFDPPPTTAARAPRAWTRAAIDEPPVAQGFDRKLPQIYHGTLANARMKIFSYGLQLITGPKSRRLHLCAARYSLCGYLMRGARRREEATTPLLALARRWWQPAQQKPDEPRALVHSSHKPGCLVFPYPSADEPHHRSRPPLQTAGGRREKPPLPMAQVALPGSGLWRATERPDVSDAPLSPHRGDDLRPDCLLADPASLLGPEPRGARLHVGWHRPSAAGLGLFWNGTEGSKLVACSRRVGDTRCCHGTVDGSSGLVENTARE</sequence>
<dbReference type="AlphaFoldDB" id="A0A166M611"/>
<evidence type="ECO:0000256" key="1">
    <source>
        <dbReference type="SAM" id="MobiDB-lite"/>
    </source>
</evidence>
<keyword evidence="3" id="KW-1185">Reference proteome</keyword>
<dbReference type="Proteomes" id="UP000076584">
    <property type="component" value="Unassembled WGS sequence"/>
</dbReference>
<protein>
    <submittedName>
        <fullName evidence="2">Uncharacterized protein</fullName>
    </submittedName>
</protein>
<dbReference type="EMBL" id="LFIW01002705">
    <property type="protein sequence ID" value="KZL64328.1"/>
    <property type="molecule type" value="Genomic_DNA"/>
</dbReference>
<evidence type="ECO:0000313" key="3">
    <source>
        <dbReference type="Proteomes" id="UP000076584"/>
    </source>
</evidence>